<dbReference type="Proteomes" id="UP001589870">
    <property type="component" value="Unassembled WGS sequence"/>
</dbReference>
<feature type="domain" description="Group II intron maturase-specific" evidence="1">
    <location>
        <begin position="2"/>
        <end position="73"/>
    </location>
</feature>
<keyword evidence="3" id="KW-1185">Reference proteome</keyword>
<evidence type="ECO:0000313" key="2">
    <source>
        <dbReference type="EMBL" id="MFC0862932.1"/>
    </source>
</evidence>
<name>A0ABV6U3B7_9ACTN</name>
<proteinExistence type="predicted"/>
<protein>
    <submittedName>
        <fullName evidence="2">Group II intron maturase-specific domain-containing protein</fullName>
    </submittedName>
</protein>
<reference evidence="2 3" key="1">
    <citation type="submission" date="2024-09" db="EMBL/GenBank/DDBJ databases">
        <authorList>
            <person name="Sun Q."/>
            <person name="Mori K."/>
        </authorList>
    </citation>
    <scope>NUCLEOTIDE SEQUENCE [LARGE SCALE GENOMIC DNA]</scope>
    <source>
        <strain evidence="2 3">TBRC 1851</strain>
    </source>
</reference>
<evidence type="ECO:0000313" key="3">
    <source>
        <dbReference type="Proteomes" id="UP001589870"/>
    </source>
</evidence>
<evidence type="ECO:0000259" key="1">
    <source>
        <dbReference type="Pfam" id="PF08388"/>
    </source>
</evidence>
<dbReference type="EMBL" id="JBHMQT010000021">
    <property type="protein sequence ID" value="MFC0862932.1"/>
    <property type="molecule type" value="Genomic_DNA"/>
</dbReference>
<sequence length="89" mass="10949">MIRSWRIHLHTTTDLAELAQWINPVVRGWMNYYGRFYRTELDALIRRINTYLVRWGRRKFKRLRSFKKAKRCWNVSPPCSLTGPWMTEF</sequence>
<accession>A0ABV6U3B7</accession>
<gene>
    <name evidence="2" type="ORF">ACFHYQ_11570</name>
</gene>
<dbReference type="InterPro" id="IPR013597">
    <property type="entry name" value="Mat_intron_G2"/>
</dbReference>
<dbReference type="RefSeq" id="WP_394301115.1">
    <property type="nucleotide sequence ID" value="NZ_JBHMQT010000021.1"/>
</dbReference>
<comment type="caution">
    <text evidence="2">The sequence shown here is derived from an EMBL/GenBank/DDBJ whole genome shotgun (WGS) entry which is preliminary data.</text>
</comment>
<organism evidence="2 3">
    <name type="scientific">Sphaerimonospora cavernae</name>
    <dbReference type="NCBI Taxonomy" id="1740611"/>
    <lineage>
        <taxon>Bacteria</taxon>
        <taxon>Bacillati</taxon>
        <taxon>Actinomycetota</taxon>
        <taxon>Actinomycetes</taxon>
        <taxon>Streptosporangiales</taxon>
        <taxon>Streptosporangiaceae</taxon>
        <taxon>Sphaerimonospora</taxon>
    </lineage>
</organism>
<dbReference type="Pfam" id="PF08388">
    <property type="entry name" value="GIIM"/>
    <property type="match status" value="1"/>
</dbReference>